<keyword evidence="3 10" id="KW-0489">Methyltransferase</keyword>
<feature type="domain" description="DNA methylase adenine-specific" evidence="8">
    <location>
        <begin position="151"/>
        <end position="478"/>
    </location>
</feature>
<evidence type="ECO:0000256" key="1">
    <source>
        <dbReference type="ARBA" id="ARBA00006594"/>
    </source>
</evidence>
<sequence>MARTAKPKKEVSMEEALWKSADKLRGSVEPAEYKHVVLSLFFLKFAGDKFDAQREMIAKQYGEKFVDTVAFYTKDNVFYLPEESRWSYIMENAKQDDIALKIDTALYTIEKSNPALKGALPDNYYSRLQLDTAKLASLLDEINRINTDDKENDIIGRIYEYFLSKFALAEGKGKGEFYTPKCIVNLIAEMLEPYDGILYDPCCGSGGMFVQSMKFVEAHHGNKKQVSIYGQEYTNTTYKLCKMNLAIRGISANLGETAANTFTNDQHKDLKADYIMANPPFNQKAWRAENELIDDPRWDGYEVPPTSNANYGWILNIVSKLSQNGVAGFLLANGALSDDGTELKIRKQLIENNLVEAIIILPRNLFYTTDISVTLWILNKNKKARVIEQNGQLKRYRNREREILFMDLRQMGSPYEKKYIELTEEDRAKVTSVYHNWQQEGYEETYENIPEFCYSASFEEVAEKGFTLVPSRYIEFVNRDENIDFDAKMKTLQSELKELLVQEEKSKADLLAVFKELGYEIEL</sequence>
<feature type="domain" description="N6 adenine-specific DNA methyltransferase N-terminal" evidence="9">
    <location>
        <begin position="14"/>
        <end position="141"/>
    </location>
</feature>
<dbReference type="RefSeq" id="WP_087167589.1">
    <property type="nucleotide sequence ID" value="NZ_WWVX01000001.1"/>
</dbReference>
<dbReference type="PRINTS" id="PR00507">
    <property type="entry name" value="N12N6MTFRASE"/>
</dbReference>
<accession>A0ABW9WQD5</accession>
<dbReference type="InterPro" id="IPR052916">
    <property type="entry name" value="Type-I_RE_MTase_Subunit"/>
</dbReference>
<dbReference type="EC" id="2.1.1.72" evidence="2"/>
<dbReference type="Gene3D" id="3.40.50.150">
    <property type="entry name" value="Vaccinia Virus protein VP39"/>
    <property type="match status" value="1"/>
</dbReference>
<gene>
    <name evidence="10" type="ORF">GT747_00025</name>
</gene>
<evidence type="ECO:0000256" key="7">
    <source>
        <dbReference type="ARBA" id="ARBA00047942"/>
    </source>
</evidence>
<evidence type="ECO:0000313" key="10">
    <source>
        <dbReference type="EMBL" id="MZL68160.1"/>
    </source>
</evidence>
<dbReference type="InterPro" id="IPR029063">
    <property type="entry name" value="SAM-dependent_MTases_sf"/>
</dbReference>
<evidence type="ECO:0000256" key="5">
    <source>
        <dbReference type="ARBA" id="ARBA00022691"/>
    </source>
</evidence>
<proteinExistence type="inferred from homology"/>
<dbReference type="Proteomes" id="UP000474718">
    <property type="component" value="Unassembled WGS sequence"/>
</dbReference>
<evidence type="ECO:0000256" key="2">
    <source>
        <dbReference type="ARBA" id="ARBA00011900"/>
    </source>
</evidence>
<dbReference type="Pfam" id="PF02384">
    <property type="entry name" value="N6_Mtase"/>
    <property type="match status" value="1"/>
</dbReference>
<keyword evidence="5" id="KW-0949">S-adenosyl-L-methionine</keyword>
<dbReference type="GO" id="GO:0008168">
    <property type="term" value="F:methyltransferase activity"/>
    <property type="evidence" value="ECO:0007669"/>
    <property type="project" value="UniProtKB-KW"/>
</dbReference>
<dbReference type="Gene3D" id="1.20.1260.30">
    <property type="match status" value="1"/>
</dbReference>
<organism evidence="10 11">
    <name type="scientific">Bittarella massiliensis</name>
    <name type="common">ex Durand et al. 2017</name>
    <dbReference type="NCBI Taxonomy" id="1720313"/>
    <lineage>
        <taxon>Bacteria</taxon>
        <taxon>Bacillati</taxon>
        <taxon>Bacillota</taxon>
        <taxon>Clostridia</taxon>
        <taxon>Eubacteriales</taxon>
        <taxon>Oscillospiraceae</taxon>
        <taxon>Bittarella (ex Durand et al. 2017)</taxon>
    </lineage>
</organism>
<evidence type="ECO:0000256" key="6">
    <source>
        <dbReference type="ARBA" id="ARBA00022747"/>
    </source>
</evidence>
<protein>
    <recommendedName>
        <fullName evidence="2">site-specific DNA-methyltransferase (adenine-specific)</fullName>
        <ecNumber evidence="2">2.1.1.72</ecNumber>
    </recommendedName>
</protein>
<evidence type="ECO:0000259" key="9">
    <source>
        <dbReference type="Pfam" id="PF12161"/>
    </source>
</evidence>
<evidence type="ECO:0000259" key="8">
    <source>
        <dbReference type="Pfam" id="PF02384"/>
    </source>
</evidence>
<comment type="catalytic activity">
    <reaction evidence="7">
        <text>a 2'-deoxyadenosine in DNA + S-adenosyl-L-methionine = an N(6)-methyl-2'-deoxyadenosine in DNA + S-adenosyl-L-homocysteine + H(+)</text>
        <dbReference type="Rhea" id="RHEA:15197"/>
        <dbReference type="Rhea" id="RHEA-COMP:12418"/>
        <dbReference type="Rhea" id="RHEA-COMP:12419"/>
        <dbReference type="ChEBI" id="CHEBI:15378"/>
        <dbReference type="ChEBI" id="CHEBI:57856"/>
        <dbReference type="ChEBI" id="CHEBI:59789"/>
        <dbReference type="ChEBI" id="CHEBI:90615"/>
        <dbReference type="ChEBI" id="CHEBI:90616"/>
        <dbReference type="EC" id="2.1.1.72"/>
    </reaction>
</comment>
<comment type="similarity">
    <text evidence="1">Belongs to the N(4)/N(6)-methyltransferase family.</text>
</comment>
<dbReference type="EMBL" id="WWVX01000001">
    <property type="protein sequence ID" value="MZL68160.1"/>
    <property type="molecule type" value="Genomic_DNA"/>
</dbReference>
<dbReference type="InterPro" id="IPR038333">
    <property type="entry name" value="T1MK-like_N_sf"/>
</dbReference>
<dbReference type="InterPro" id="IPR003356">
    <property type="entry name" value="DNA_methylase_A-5"/>
</dbReference>
<dbReference type="GO" id="GO:0032259">
    <property type="term" value="P:methylation"/>
    <property type="evidence" value="ECO:0007669"/>
    <property type="project" value="UniProtKB-KW"/>
</dbReference>
<comment type="caution">
    <text evidence="10">The sequence shown here is derived from an EMBL/GenBank/DDBJ whole genome shotgun (WGS) entry which is preliminary data.</text>
</comment>
<evidence type="ECO:0000313" key="11">
    <source>
        <dbReference type="Proteomes" id="UP000474718"/>
    </source>
</evidence>
<reference evidence="10 11" key="1">
    <citation type="journal article" date="2019" name="Nat. Med.">
        <title>A library of human gut bacterial isolates paired with longitudinal multiomics data enables mechanistic microbiome research.</title>
        <authorList>
            <person name="Poyet M."/>
            <person name="Groussin M."/>
            <person name="Gibbons S.M."/>
            <person name="Avila-Pacheco J."/>
            <person name="Jiang X."/>
            <person name="Kearney S.M."/>
            <person name="Perrotta A.R."/>
            <person name="Berdy B."/>
            <person name="Zhao S."/>
            <person name="Lieberman T.D."/>
            <person name="Swanson P.K."/>
            <person name="Smith M."/>
            <person name="Roesemann S."/>
            <person name="Alexander J.E."/>
            <person name="Rich S.A."/>
            <person name="Livny J."/>
            <person name="Vlamakis H."/>
            <person name="Clish C."/>
            <person name="Bullock K."/>
            <person name="Deik A."/>
            <person name="Scott J."/>
            <person name="Pierce K.A."/>
            <person name="Xavier R.J."/>
            <person name="Alm E.J."/>
        </authorList>
    </citation>
    <scope>NUCLEOTIDE SEQUENCE [LARGE SCALE GENOMIC DNA]</scope>
    <source>
        <strain evidence="10 11">BIOML-A2</strain>
    </source>
</reference>
<evidence type="ECO:0000256" key="3">
    <source>
        <dbReference type="ARBA" id="ARBA00022603"/>
    </source>
</evidence>
<dbReference type="PANTHER" id="PTHR42998">
    <property type="entry name" value="TYPE I RESTRICTION ENZYME HINDVIIP M PROTEIN-RELATED"/>
    <property type="match status" value="1"/>
</dbReference>
<name>A0ABW9WQD5_9FIRM</name>
<keyword evidence="4" id="KW-0808">Transferase</keyword>
<keyword evidence="6" id="KW-0680">Restriction system</keyword>
<dbReference type="Pfam" id="PF12161">
    <property type="entry name" value="HsdM_N"/>
    <property type="match status" value="1"/>
</dbReference>
<dbReference type="PANTHER" id="PTHR42998:SF1">
    <property type="entry name" value="TYPE I RESTRICTION ENZYME HINDI METHYLASE SUBUNIT"/>
    <property type="match status" value="1"/>
</dbReference>
<evidence type="ECO:0000256" key="4">
    <source>
        <dbReference type="ARBA" id="ARBA00022679"/>
    </source>
</evidence>
<dbReference type="SUPFAM" id="SSF53335">
    <property type="entry name" value="S-adenosyl-L-methionine-dependent methyltransferases"/>
    <property type="match status" value="1"/>
</dbReference>
<dbReference type="InterPro" id="IPR022749">
    <property type="entry name" value="D12N6_MeTrfase_N"/>
</dbReference>
<keyword evidence="11" id="KW-1185">Reference proteome</keyword>